<keyword evidence="14" id="KW-0539">Nucleus</keyword>
<evidence type="ECO:0000256" key="11">
    <source>
        <dbReference type="ARBA" id="ARBA00022777"/>
    </source>
</evidence>
<keyword evidence="25" id="KW-1185">Reference proteome</keyword>
<dbReference type="PANTHER" id="PTHR24056">
    <property type="entry name" value="CELL DIVISION PROTEIN KINASE"/>
    <property type="match status" value="1"/>
</dbReference>
<keyword evidence="7" id="KW-0479">Metal-binding</keyword>
<evidence type="ECO:0000256" key="2">
    <source>
        <dbReference type="ARBA" id="ARBA00006485"/>
    </source>
</evidence>
<feature type="binding site" evidence="20">
    <location>
        <position position="67"/>
    </location>
    <ligand>
        <name>ATP</name>
        <dbReference type="ChEBI" id="CHEBI:30616"/>
    </ligand>
</feature>
<evidence type="ECO:0000256" key="1">
    <source>
        <dbReference type="ARBA" id="ARBA00004123"/>
    </source>
</evidence>
<dbReference type="InterPro" id="IPR000433">
    <property type="entry name" value="Znf_ZZ"/>
</dbReference>
<evidence type="ECO:0000259" key="23">
    <source>
        <dbReference type="PROSITE" id="PS51294"/>
    </source>
</evidence>
<dbReference type="Gene3D" id="3.30.60.90">
    <property type="match status" value="1"/>
</dbReference>
<evidence type="ECO:0000256" key="14">
    <source>
        <dbReference type="ARBA" id="ARBA00023242"/>
    </source>
</evidence>
<gene>
    <name evidence="24" type="ORF">BEMITA_LOCUS13235</name>
</gene>
<dbReference type="GO" id="GO:0007095">
    <property type="term" value="P:mitotic G2 DNA damage checkpoint signaling"/>
    <property type="evidence" value="ECO:0007669"/>
    <property type="project" value="TreeGrafter"/>
</dbReference>
<dbReference type="PROSITE" id="PS51294">
    <property type="entry name" value="HTH_MYB"/>
    <property type="match status" value="1"/>
</dbReference>
<dbReference type="GO" id="GO:0051301">
    <property type="term" value="P:cell division"/>
    <property type="evidence" value="ECO:0007669"/>
    <property type="project" value="UniProtKB-KW"/>
</dbReference>
<dbReference type="CDD" id="cd00167">
    <property type="entry name" value="SANT"/>
    <property type="match status" value="1"/>
</dbReference>
<protein>
    <recommendedName>
        <fullName evidence="26">Protein kinase domain-containing protein</fullName>
    </recommendedName>
</protein>
<dbReference type="InterPro" id="IPR011009">
    <property type="entry name" value="Kinase-like_dom_sf"/>
</dbReference>
<evidence type="ECO:0000256" key="4">
    <source>
        <dbReference type="ARBA" id="ARBA00022553"/>
    </source>
</evidence>
<dbReference type="Gene3D" id="3.30.200.20">
    <property type="entry name" value="Phosphorylase Kinase, domain 1"/>
    <property type="match status" value="1"/>
</dbReference>
<dbReference type="GO" id="GO:0070461">
    <property type="term" value="C:SAGA-type complex"/>
    <property type="evidence" value="ECO:0007669"/>
    <property type="project" value="UniProtKB-ARBA"/>
</dbReference>
<evidence type="ECO:0000259" key="21">
    <source>
        <dbReference type="PROSITE" id="PS50011"/>
    </source>
</evidence>
<feature type="domain" description="Protein kinase" evidence="21">
    <location>
        <begin position="37"/>
        <end position="329"/>
    </location>
</feature>
<dbReference type="PROSITE" id="PS00107">
    <property type="entry name" value="PROTEIN_KINASE_ATP"/>
    <property type="match status" value="1"/>
</dbReference>
<keyword evidence="12" id="KW-0862">Zinc</keyword>
<keyword evidence="15" id="KW-0131">Cell cycle</keyword>
<keyword evidence="6" id="KW-0808">Transferase</keyword>
<evidence type="ECO:0000313" key="24">
    <source>
        <dbReference type="EMBL" id="CAH0394997.1"/>
    </source>
</evidence>
<keyword evidence="3" id="KW-0723">Serine/threonine-protein kinase</keyword>
<evidence type="ECO:0000256" key="7">
    <source>
        <dbReference type="ARBA" id="ARBA00022723"/>
    </source>
</evidence>
<dbReference type="SUPFAM" id="SSF46689">
    <property type="entry name" value="Homeodomain-like"/>
    <property type="match status" value="1"/>
</dbReference>
<dbReference type="InterPro" id="IPR009057">
    <property type="entry name" value="Homeodomain-like_sf"/>
</dbReference>
<evidence type="ECO:0000256" key="10">
    <source>
        <dbReference type="ARBA" id="ARBA00022776"/>
    </source>
</evidence>
<dbReference type="InterPro" id="IPR000719">
    <property type="entry name" value="Prot_kinase_dom"/>
</dbReference>
<dbReference type="SMART" id="SM00717">
    <property type="entry name" value="SANT"/>
    <property type="match status" value="1"/>
</dbReference>
<dbReference type="SUPFAM" id="SSF56112">
    <property type="entry name" value="Protein kinase-like (PK-like)"/>
    <property type="match status" value="1"/>
</dbReference>
<comment type="catalytic activity">
    <reaction evidence="16">
        <text>L-threonyl-[protein] + ATP = O-phospho-L-threonyl-[protein] + ADP + H(+)</text>
        <dbReference type="Rhea" id="RHEA:46608"/>
        <dbReference type="Rhea" id="RHEA-COMP:11060"/>
        <dbReference type="Rhea" id="RHEA-COMP:11605"/>
        <dbReference type="ChEBI" id="CHEBI:15378"/>
        <dbReference type="ChEBI" id="CHEBI:30013"/>
        <dbReference type="ChEBI" id="CHEBI:30616"/>
        <dbReference type="ChEBI" id="CHEBI:61977"/>
        <dbReference type="ChEBI" id="CHEBI:456216"/>
        <dbReference type="EC" id="2.7.11.22"/>
    </reaction>
</comment>
<comment type="subcellular location">
    <subcellularLocation>
        <location evidence="1">Nucleus</location>
    </subcellularLocation>
</comment>
<dbReference type="InterPro" id="IPR017930">
    <property type="entry name" value="Myb_dom"/>
</dbReference>
<dbReference type="PANTHER" id="PTHR24056:SF334">
    <property type="entry name" value="CYCLIN-DEPENDENT KINASE 1"/>
    <property type="match status" value="1"/>
</dbReference>
<dbReference type="Gene3D" id="1.10.10.60">
    <property type="entry name" value="Homeodomain-like"/>
    <property type="match status" value="1"/>
</dbReference>
<evidence type="ECO:0000256" key="13">
    <source>
        <dbReference type="ARBA" id="ARBA00022840"/>
    </source>
</evidence>
<dbReference type="GO" id="GO:0090068">
    <property type="term" value="P:positive regulation of cell cycle process"/>
    <property type="evidence" value="ECO:0007669"/>
    <property type="project" value="UniProtKB-ARBA"/>
</dbReference>
<keyword evidence="11" id="KW-0418">Kinase</keyword>
<evidence type="ECO:0000256" key="3">
    <source>
        <dbReference type="ARBA" id="ARBA00022527"/>
    </source>
</evidence>
<dbReference type="AlphaFoldDB" id="A0A9P0AMW1"/>
<dbReference type="InterPro" id="IPR001005">
    <property type="entry name" value="SANT/Myb"/>
</dbReference>
<dbReference type="InterPro" id="IPR008271">
    <property type="entry name" value="Ser/Thr_kinase_AS"/>
</dbReference>
<dbReference type="Pfam" id="PF00569">
    <property type="entry name" value="ZZ"/>
    <property type="match status" value="1"/>
</dbReference>
<evidence type="ECO:0000256" key="16">
    <source>
        <dbReference type="ARBA" id="ARBA00047811"/>
    </source>
</evidence>
<dbReference type="Pfam" id="PF00069">
    <property type="entry name" value="Pkinase"/>
    <property type="match status" value="1"/>
</dbReference>
<keyword evidence="4" id="KW-0597">Phosphoprotein</keyword>
<dbReference type="InterPro" id="IPR017441">
    <property type="entry name" value="Protein_kinase_ATP_BS"/>
</dbReference>
<dbReference type="InterPro" id="IPR050108">
    <property type="entry name" value="CDK"/>
</dbReference>
<evidence type="ECO:0000256" key="17">
    <source>
        <dbReference type="ARBA" id="ARBA00048367"/>
    </source>
</evidence>
<dbReference type="InterPro" id="IPR043145">
    <property type="entry name" value="Znf_ZZ_sf"/>
</dbReference>
<dbReference type="PROSITE" id="PS00108">
    <property type="entry name" value="PROTEIN_KINASE_ST"/>
    <property type="match status" value="1"/>
</dbReference>
<evidence type="ECO:0000256" key="19">
    <source>
        <dbReference type="PROSITE-ProRule" id="PRU00228"/>
    </source>
</evidence>
<comment type="similarity">
    <text evidence="2">Belongs to the protein kinase superfamily. CMGC Ser/Thr protein kinase family. CDC2/CDKX subfamily.</text>
</comment>
<name>A0A9P0AMW1_BEMTA</name>
<dbReference type="GO" id="GO:0004693">
    <property type="term" value="F:cyclin-dependent protein serine/threonine kinase activity"/>
    <property type="evidence" value="ECO:0007669"/>
    <property type="project" value="UniProtKB-EC"/>
</dbReference>
<feature type="domain" description="ZZ-type" evidence="22">
    <location>
        <begin position="532"/>
        <end position="595"/>
    </location>
</feature>
<keyword evidence="10" id="KW-0498">Mitosis</keyword>
<dbReference type="PROSITE" id="PS50011">
    <property type="entry name" value="PROTEIN_KINASE_DOM"/>
    <property type="match status" value="1"/>
</dbReference>
<evidence type="ECO:0000256" key="15">
    <source>
        <dbReference type="ARBA" id="ARBA00023306"/>
    </source>
</evidence>
<dbReference type="PROSITE" id="PS50135">
    <property type="entry name" value="ZF_ZZ_2"/>
    <property type="match status" value="1"/>
</dbReference>
<evidence type="ECO:0000256" key="5">
    <source>
        <dbReference type="ARBA" id="ARBA00022618"/>
    </source>
</evidence>
<evidence type="ECO:0000256" key="9">
    <source>
        <dbReference type="ARBA" id="ARBA00022771"/>
    </source>
</evidence>
<dbReference type="GO" id="GO:0000086">
    <property type="term" value="P:G2/M transition of mitotic cell cycle"/>
    <property type="evidence" value="ECO:0007669"/>
    <property type="project" value="TreeGrafter"/>
</dbReference>
<accession>A0A9P0AMW1</accession>
<comment type="catalytic activity">
    <reaction evidence="17">
        <text>L-seryl-[protein] + ATP = O-phospho-L-seryl-[protein] + ADP + H(+)</text>
        <dbReference type="Rhea" id="RHEA:17989"/>
        <dbReference type="Rhea" id="RHEA-COMP:9863"/>
        <dbReference type="Rhea" id="RHEA-COMP:11604"/>
        <dbReference type="ChEBI" id="CHEBI:15378"/>
        <dbReference type="ChEBI" id="CHEBI:29999"/>
        <dbReference type="ChEBI" id="CHEBI:30616"/>
        <dbReference type="ChEBI" id="CHEBI:83421"/>
        <dbReference type="ChEBI" id="CHEBI:456216"/>
        <dbReference type="EC" id="2.7.11.22"/>
    </reaction>
</comment>
<reference evidence="24" key="1">
    <citation type="submission" date="2021-12" db="EMBL/GenBank/DDBJ databases">
        <authorList>
            <person name="King R."/>
        </authorList>
    </citation>
    <scope>NUCLEOTIDE SEQUENCE</scope>
</reference>
<keyword evidence="9 19" id="KW-0863">Zinc-finger</keyword>
<evidence type="ECO:0000256" key="12">
    <source>
        <dbReference type="ARBA" id="ARBA00022833"/>
    </source>
</evidence>
<dbReference type="GO" id="GO:0005634">
    <property type="term" value="C:nucleus"/>
    <property type="evidence" value="ECO:0007669"/>
    <property type="project" value="UniProtKB-SubCell"/>
</dbReference>
<feature type="domain" description="HTH myb-type" evidence="23">
    <location>
        <begin position="411"/>
        <end position="437"/>
    </location>
</feature>
<keyword evidence="5" id="KW-0132">Cell division</keyword>
<evidence type="ECO:0000313" key="25">
    <source>
        <dbReference type="Proteomes" id="UP001152759"/>
    </source>
</evidence>
<evidence type="ECO:0008006" key="26">
    <source>
        <dbReference type="Google" id="ProtNLM"/>
    </source>
</evidence>
<dbReference type="GO" id="GO:0005524">
    <property type="term" value="F:ATP binding"/>
    <property type="evidence" value="ECO:0007669"/>
    <property type="project" value="UniProtKB-UniRule"/>
</dbReference>
<dbReference type="FunFam" id="3.30.200.20:FF:000927">
    <property type="entry name" value="Cyclin-dependent kinase 2"/>
    <property type="match status" value="1"/>
</dbReference>
<dbReference type="Pfam" id="PF00249">
    <property type="entry name" value="Myb_DNA-binding"/>
    <property type="match status" value="1"/>
</dbReference>
<sequence>MDESEANSSFSDSGTEDPLEELLQRNLDAFVKLQDERIAITKIGEGTYGVVYKGRCKKTDQIVAIKKIRMEGNDEGIPSTALREVTLLKELDHPNIVSLYEVLMEENRMYLVFEFLTMDLKKFLDCQLPNSKIDTSNTVGKLDTMLMKSYLYQITQAILFCHKRRILHRDLKPQNLLISSNGMIKVADFGLGRAFGVPIRAFTHEVVTLWYRAPEILLGTTLYACPVDIWSIGCIFAEMAMLKPLFRGDSEIDQLFRIFGILSTPNEQIWPKVSQLPDYKPTFPNWTTNILAQTVSKLDPVGLDLLQKTFIYDPAERINARDMIHHKYFDDLKEANVPPDPSLYCDSVNFQNYNTRKVHSKDTKEVRLKQLSSPNNSGSSENKLWSEDEQLLFEHLLDVYPLEKSELARCKKIADAMGTRTPQQVRSRMQKYYLKLKVFNKYQEKATAKSTLYNNRHLANLSYRVNNKMFRSSTFLPRYNVRESIFNDCMDSPSRRDESVVKAELDPELKSEILSQLEEFQLQDSDEMSAEHIGYKCAACEEDPIVGPRWHCVLCIRRTDLCCACMNEYVKTPEVFASEQHQISHPFEVILTPISGTFNDPDYLVDNFDSNNYLDPNFLPE</sequence>
<dbReference type="SMART" id="SM00291">
    <property type="entry name" value="ZnF_ZZ"/>
    <property type="match status" value="1"/>
</dbReference>
<evidence type="ECO:0000256" key="20">
    <source>
        <dbReference type="PROSITE-ProRule" id="PRU10141"/>
    </source>
</evidence>
<comment type="catalytic activity">
    <reaction evidence="18">
        <text>[DNA-directed RNA polymerase] + ATP = phospho-[DNA-directed RNA polymerase] + ADP + H(+)</text>
        <dbReference type="Rhea" id="RHEA:10216"/>
        <dbReference type="Rhea" id="RHEA-COMP:11321"/>
        <dbReference type="Rhea" id="RHEA-COMP:11322"/>
        <dbReference type="ChEBI" id="CHEBI:15378"/>
        <dbReference type="ChEBI" id="CHEBI:30616"/>
        <dbReference type="ChEBI" id="CHEBI:43176"/>
        <dbReference type="ChEBI" id="CHEBI:68546"/>
        <dbReference type="ChEBI" id="CHEBI:456216"/>
        <dbReference type="EC" id="2.7.11.23"/>
    </reaction>
</comment>
<evidence type="ECO:0000256" key="6">
    <source>
        <dbReference type="ARBA" id="ARBA00022679"/>
    </source>
</evidence>
<evidence type="ECO:0000259" key="22">
    <source>
        <dbReference type="PROSITE" id="PS50135"/>
    </source>
</evidence>
<dbReference type="GO" id="GO:0008353">
    <property type="term" value="F:RNA polymerase II CTD heptapeptide repeat kinase activity"/>
    <property type="evidence" value="ECO:0007669"/>
    <property type="project" value="UniProtKB-EC"/>
</dbReference>
<dbReference type="FunFam" id="1.10.510.10:FF:000706">
    <property type="entry name" value="Cyclin-dependent kinase 1"/>
    <property type="match status" value="1"/>
</dbReference>
<evidence type="ECO:0000256" key="18">
    <source>
        <dbReference type="ARBA" id="ARBA00049280"/>
    </source>
</evidence>
<dbReference type="SMART" id="SM00220">
    <property type="entry name" value="S_TKc"/>
    <property type="match status" value="1"/>
</dbReference>
<organism evidence="24 25">
    <name type="scientific">Bemisia tabaci</name>
    <name type="common">Sweetpotato whitefly</name>
    <name type="synonym">Aleurodes tabaci</name>
    <dbReference type="NCBI Taxonomy" id="7038"/>
    <lineage>
        <taxon>Eukaryota</taxon>
        <taxon>Metazoa</taxon>
        <taxon>Ecdysozoa</taxon>
        <taxon>Arthropoda</taxon>
        <taxon>Hexapoda</taxon>
        <taxon>Insecta</taxon>
        <taxon>Pterygota</taxon>
        <taxon>Neoptera</taxon>
        <taxon>Paraneoptera</taxon>
        <taxon>Hemiptera</taxon>
        <taxon>Sternorrhyncha</taxon>
        <taxon>Aleyrodoidea</taxon>
        <taxon>Aleyrodidae</taxon>
        <taxon>Aleyrodinae</taxon>
        <taxon>Bemisia</taxon>
    </lineage>
</organism>
<keyword evidence="13 20" id="KW-0067">ATP-binding</keyword>
<proteinExistence type="inferred from homology"/>
<evidence type="ECO:0000256" key="8">
    <source>
        <dbReference type="ARBA" id="ARBA00022741"/>
    </source>
</evidence>
<dbReference type="SUPFAM" id="SSF57850">
    <property type="entry name" value="RING/U-box"/>
    <property type="match status" value="1"/>
</dbReference>
<dbReference type="GO" id="GO:0051446">
    <property type="term" value="P:positive regulation of meiotic cell cycle"/>
    <property type="evidence" value="ECO:0007669"/>
    <property type="project" value="UniProtKB-ARBA"/>
</dbReference>
<dbReference type="Gene3D" id="1.10.510.10">
    <property type="entry name" value="Transferase(Phosphotransferase) domain 1"/>
    <property type="match status" value="1"/>
</dbReference>
<dbReference type="EMBL" id="OU963869">
    <property type="protein sequence ID" value="CAH0394997.1"/>
    <property type="molecule type" value="Genomic_DNA"/>
</dbReference>
<keyword evidence="8 20" id="KW-0547">Nucleotide-binding</keyword>
<dbReference type="GO" id="GO:0008270">
    <property type="term" value="F:zinc ion binding"/>
    <property type="evidence" value="ECO:0007669"/>
    <property type="project" value="UniProtKB-KW"/>
</dbReference>
<dbReference type="Proteomes" id="UP001152759">
    <property type="component" value="Chromosome 8"/>
</dbReference>